<name>A0A1R4GY03_9GAMM</name>
<evidence type="ECO:0000313" key="2">
    <source>
        <dbReference type="Proteomes" id="UP000188357"/>
    </source>
</evidence>
<dbReference type="Gene3D" id="2.160.20.160">
    <property type="match status" value="1"/>
</dbReference>
<keyword evidence="2" id="KW-1185">Reference proteome</keyword>
<reference evidence="1 2" key="1">
    <citation type="submission" date="2017-02" db="EMBL/GenBank/DDBJ databases">
        <authorList>
            <person name="Peterson S.W."/>
        </authorList>
    </citation>
    <scope>NUCLEOTIDE SEQUENCE [LARGE SCALE GENOMIC DNA]</scope>
    <source>
        <strain evidence="1">Psychrobacter_piechaudii</strain>
    </source>
</reference>
<proteinExistence type="predicted"/>
<sequence length="237" mass="24432">MSGGEVEPGANADTITIGEFSGGTVYTGHKNNNEDGAVDTIDIRLMNGVTLNVGEGDKVVNLTETNPDNQFLDLKGGTINLSASDDSLTLLAMTSGTVNLGGGDDVLTLKDGKGGGTINGGSGFDTLVIEGSGHNIKIGDLVEMEVIDLGKGGADDANTFHLGGRSDSNGKSIYLIGDADDSIDKSLASPSLEATGNTETKEINGVTYEFAEYTRADNITNGTDAVFMIDVDMQSVI</sequence>
<accession>A0A1R4GY03</accession>
<dbReference type="EMBL" id="FUGE01000238">
    <property type="protein sequence ID" value="SJM73014.1"/>
    <property type="molecule type" value="Genomic_DNA"/>
</dbReference>
<organism evidence="1 2">
    <name type="scientific">Psychrobacter piechaudii</name>
    <dbReference type="NCBI Taxonomy" id="1945521"/>
    <lineage>
        <taxon>Bacteria</taxon>
        <taxon>Pseudomonadati</taxon>
        <taxon>Pseudomonadota</taxon>
        <taxon>Gammaproteobacteria</taxon>
        <taxon>Moraxellales</taxon>
        <taxon>Moraxellaceae</taxon>
        <taxon>Psychrobacter</taxon>
    </lineage>
</organism>
<dbReference type="Proteomes" id="UP000188357">
    <property type="component" value="Unassembled WGS sequence"/>
</dbReference>
<dbReference type="STRING" id="1945521.A1232T_02215"/>
<protein>
    <submittedName>
        <fullName evidence="1">Uncharacterized protein</fullName>
    </submittedName>
</protein>
<evidence type="ECO:0000313" key="1">
    <source>
        <dbReference type="EMBL" id="SJM73014.1"/>
    </source>
</evidence>
<gene>
    <name evidence="1" type="ORF">A1232T_02215</name>
</gene>
<dbReference type="AlphaFoldDB" id="A0A1R4GY03"/>